<evidence type="ECO:0000313" key="2">
    <source>
        <dbReference type="Proteomes" id="UP000239560"/>
    </source>
</evidence>
<dbReference type="Proteomes" id="UP000239560">
    <property type="component" value="Unassembled WGS sequence"/>
</dbReference>
<accession>A0A2S9ZZW3</accession>
<dbReference type="AlphaFoldDB" id="A0A2S9ZZW3"/>
<organism evidence="1 2">
    <name type="scientific">Rhodotorula toruloides</name>
    <name type="common">Yeast</name>
    <name type="synonym">Rhodosporidium toruloides</name>
    <dbReference type="NCBI Taxonomy" id="5286"/>
    <lineage>
        <taxon>Eukaryota</taxon>
        <taxon>Fungi</taxon>
        <taxon>Dikarya</taxon>
        <taxon>Basidiomycota</taxon>
        <taxon>Pucciniomycotina</taxon>
        <taxon>Microbotryomycetes</taxon>
        <taxon>Sporidiobolales</taxon>
        <taxon>Sporidiobolaceae</taxon>
        <taxon>Rhodotorula</taxon>
    </lineage>
</organism>
<proteinExistence type="predicted"/>
<protein>
    <submittedName>
        <fullName evidence="1">Uncharacterized protein</fullName>
    </submittedName>
</protein>
<name>A0A2S9ZZW3_RHOTO</name>
<comment type="caution">
    <text evidence="1">The sequence shown here is derived from an EMBL/GenBank/DDBJ whole genome shotgun (WGS) entry which is preliminary data.</text>
</comment>
<gene>
    <name evidence="1" type="ORF">AAT19DRAFT_10150</name>
</gene>
<reference evidence="1 2" key="1">
    <citation type="journal article" date="2018" name="Elife">
        <title>Functional genomics of lipid metabolism in the oleaginous yeast Rhodosporidium toruloides.</title>
        <authorList>
            <person name="Coradetti S.T."/>
            <person name="Pinel D."/>
            <person name="Geiselman G."/>
            <person name="Ito M."/>
            <person name="Mondo S."/>
            <person name="Reilly M.C."/>
            <person name="Cheng Y.F."/>
            <person name="Bauer S."/>
            <person name="Grigoriev I."/>
            <person name="Gladden J.M."/>
            <person name="Simmons B.A."/>
            <person name="Brem R."/>
            <person name="Arkin A.P."/>
            <person name="Skerker J.M."/>
        </authorList>
    </citation>
    <scope>NUCLEOTIDE SEQUENCE [LARGE SCALE GENOMIC DNA]</scope>
    <source>
        <strain evidence="1 2">NBRC 0880</strain>
    </source>
</reference>
<dbReference type="EMBL" id="LCTV02000012">
    <property type="protein sequence ID" value="PRQ71292.1"/>
    <property type="molecule type" value="Genomic_DNA"/>
</dbReference>
<sequence length="115" mass="11979">MSENTSDALGDCANSSLGSSCDGMSRCFCCTGNGGCRGVLCASHGCCCRAESADNVCRRLLCQLPSTRVDRKHARDVTSLTTLMNAEVKSGATDEQSVGLDVLNPSRVSTVSTHA</sequence>
<evidence type="ECO:0000313" key="1">
    <source>
        <dbReference type="EMBL" id="PRQ71292.1"/>
    </source>
</evidence>